<dbReference type="GO" id="GO:0003735">
    <property type="term" value="F:structural constituent of ribosome"/>
    <property type="evidence" value="ECO:0007669"/>
    <property type="project" value="InterPro"/>
</dbReference>
<keyword evidence="2 3" id="KW-0687">Ribonucleoprotein</keyword>
<dbReference type="RefSeq" id="WP_188995955.1">
    <property type="nucleotide sequence ID" value="NZ_BMOU01000002.1"/>
</dbReference>
<dbReference type="SUPFAM" id="SSF160374">
    <property type="entry name" value="RplX-like"/>
    <property type="match status" value="1"/>
</dbReference>
<reference evidence="6" key="2">
    <citation type="submission" date="2020-09" db="EMBL/GenBank/DDBJ databases">
        <authorList>
            <person name="Sun Q."/>
            <person name="Ohkuma M."/>
        </authorList>
    </citation>
    <scope>NUCLEOTIDE SEQUENCE</scope>
    <source>
        <strain evidence="6">JCM 17820</strain>
    </source>
</reference>
<reference evidence="6" key="1">
    <citation type="journal article" date="2014" name="Int. J. Syst. Evol. Microbiol.">
        <title>Complete genome sequence of Corynebacterium casei LMG S-19264T (=DSM 44701T), isolated from a smear-ripened cheese.</title>
        <authorList>
            <consortium name="US DOE Joint Genome Institute (JGI-PGF)"/>
            <person name="Walter F."/>
            <person name="Albersmeier A."/>
            <person name="Kalinowski J."/>
            <person name="Ruckert C."/>
        </authorList>
    </citation>
    <scope>NUCLEOTIDE SEQUENCE</scope>
    <source>
        <strain evidence="6">JCM 17820</strain>
    </source>
</reference>
<organism evidence="6 7">
    <name type="scientific">Haloarcula pellucida</name>
    <dbReference type="NCBI Taxonomy" id="1427151"/>
    <lineage>
        <taxon>Archaea</taxon>
        <taxon>Methanobacteriati</taxon>
        <taxon>Methanobacteriota</taxon>
        <taxon>Stenosarchaea group</taxon>
        <taxon>Halobacteria</taxon>
        <taxon>Halobacteriales</taxon>
        <taxon>Haloarculaceae</taxon>
        <taxon>Haloarcula</taxon>
    </lineage>
</organism>
<keyword evidence="3" id="KW-0699">rRNA-binding</keyword>
<dbReference type="GO" id="GO:0006412">
    <property type="term" value="P:translation"/>
    <property type="evidence" value="ECO:0007669"/>
    <property type="project" value="UniProtKB-UniRule"/>
</dbReference>
<dbReference type="Pfam" id="PF01775">
    <property type="entry name" value="Ribosomal_L18A"/>
    <property type="match status" value="1"/>
</dbReference>
<dbReference type="GO" id="GO:0005840">
    <property type="term" value="C:ribosome"/>
    <property type="evidence" value="ECO:0007669"/>
    <property type="project" value="UniProtKB-KW"/>
</dbReference>
<feature type="region of interest" description="Disordered" evidence="4">
    <location>
        <begin position="1"/>
        <end position="24"/>
    </location>
</feature>
<evidence type="ECO:0000256" key="2">
    <source>
        <dbReference type="ARBA" id="ARBA00023274"/>
    </source>
</evidence>
<comment type="subunit">
    <text evidence="3">Part of the 50S ribosomal subunit. Binds 23S rRNA.</text>
</comment>
<name>A0A830GIZ6_9EURY</name>
<dbReference type="GO" id="GO:0070180">
    <property type="term" value="F:large ribosomal subunit rRNA binding"/>
    <property type="evidence" value="ECO:0007669"/>
    <property type="project" value="UniProtKB-UniRule"/>
</dbReference>
<gene>
    <name evidence="3" type="primary">rpl18a</name>
    <name evidence="3" type="synonym">rpl20e</name>
    <name evidence="3" type="synonym">rplX</name>
    <name evidence="6" type="ORF">GCM10009030_14450</name>
</gene>
<evidence type="ECO:0000256" key="1">
    <source>
        <dbReference type="ARBA" id="ARBA00022980"/>
    </source>
</evidence>
<evidence type="ECO:0000256" key="3">
    <source>
        <dbReference type="HAMAP-Rule" id="MF_00273"/>
    </source>
</evidence>
<dbReference type="InterPro" id="IPR028877">
    <property type="entry name" value="Ribosomal_eL20"/>
</dbReference>
<dbReference type="HAMAP" id="MF_00273">
    <property type="entry name" value="Ribosomal_eL20"/>
    <property type="match status" value="1"/>
</dbReference>
<proteinExistence type="inferred from homology"/>
<comment type="similarity">
    <text evidence="3">Belongs to the eukaryotic ribosomal protein eL20 family.</text>
</comment>
<dbReference type="NCBIfam" id="NF001981">
    <property type="entry name" value="PRK00773.1-1"/>
    <property type="match status" value="1"/>
</dbReference>
<dbReference type="Proteomes" id="UP000605784">
    <property type="component" value="Unassembled WGS sequence"/>
</dbReference>
<evidence type="ECO:0000256" key="4">
    <source>
        <dbReference type="SAM" id="MobiDB-lite"/>
    </source>
</evidence>
<sequence length="57" mass="6382">MSTYTVRGSFPARDGPQEFETEVEAPNENVAEERIFSNLGSQHNLKRTQITIDEVAA</sequence>
<dbReference type="EMBL" id="BMOU01000002">
    <property type="protein sequence ID" value="GGN91474.1"/>
    <property type="molecule type" value="Genomic_DNA"/>
</dbReference>
<dbReference type="AlphaFoldDB" id="A0A830GIZ6"/>
<dbReference type="GO" id="GO:1990904">
    <property type="term" value="C:ribonucleoprotein complex"/>
    <property type="evidence" value="ECO:0007669"/>
    <property type="project" value="UniProtKB-KW"/>
</dbReference>
<keyword evidence="1 3" id="KW-0689">Ribosomal protein</keyword>
<protein>
    <recommendedName>
        <fullName evidence="3">Large ribosomal subunit protein eL20</fullName>
    </recommendedName>
</protein>
<keyword evidence="7" id="KW-1185">Reference proteome</keyword>
<keyword evidence="3" id="KW-0694">RNA-binding</keyword>
<dbReference type="Gene3D" id="3.10.20.10">
    <property type="match status" value="1"/>
</dbReference>
<accession>A0A830GIZ6</accession>
<comment type="caution">
    <text evidence="6">The sequence shown here is derived from an EMBL/GenBank/DDBJ whole genome shotgun (WGS) entry which is preliminary data.</text>
</comment>
<feature type="domain" description="Large ribosomal subunit protein eL20" evidence="5">
    <location>
        <begin position="1"/>
        <end position="56"/>
    </location>
</feature>
<evidence type="ECO:0000259" key="5">
    <source>
        <dbReference type="Pfam" id="PF01775"/>
    </source>
</evidence>
<evidence type="ECO:0000313" key="7">
    <source>
        <dbReference type="Proteomes" id="UP000605784"/>
    </source>
</evidence>
<evidence type="ECO:0000313" key="6">
    <source>
        <dbReference type="EMBL" id="GGN91474.1"/>
    </source>
</evidence>
<dbReference type="InterPro" id="IPR023573">
    <property type="entry name" value="Ribosomal_eL20_dom"/>
</dbReference>